<dbReference type="OrthoDB" id="2133778at2759"/>
<protein>
    <recommendedName>
        <fullName evidence="9">Integral membrane protein GPR155</fullName>
    </recommendedName>
</protein>
<keyword evidence="4 6" id="KW-0472">Membrane</keyword>
<dbReference type="Pfam" id="PF03547">
    <property type="entry name" value="Mem_trans"/>
    <property type="match status" value="1"/>
</dbReference>
<dbReference type="InterPro" id="IPR051832">
    <property type="entry name" value="mTOR-Rac_regulators"/>
</dbReference>
<reference evidence="7" key="1">
    <citation type="submission" date="2018-11" db="EMBL/GenBank/DDBJ databases">
        <authorList>
            <person name="Alioto T."/>
            <person name="Alioto T."/>
        </authorList>
    </citation>
    <scope>NUCLEOTIDE SEQUENCE</scope>
</reference>
<evidence type="ECO:0000256" key="5">
    <source>
        <dbReference type="SAM" id="MobiDB-lite"/>
    </source>
</evidence>
<evidence type="ECO:0000256" key="6">
    <source>
        <dbReference type="SAM" id="Phobius"/>
    </source>
</evidence>
<dbReference type="AlphaFoldDB" id="A0A8B6DY37"/>
<dbReference type="PANTHER" id="PTHR22829">
    <property type="entry name" value="DEP DOMAIN PROTEIN"/>
    <property type="match status" value="1"/>
</dbReference>
<dbReference type="GO" id="GO:0016020">
    <property type="term" value="C:membrane"/>
    <property type="evidence" value="ECO:0007669"/>
    <property type="project" value="UniProtKB-SubCell"/>
</dbReference>
<feature type="compositionally biased region" description="Polar residues" evidence="5">
    <location>
        <begin position="893"/>
        <end position="903"/>
    </location>
</feature>
<evidence type="ECO:0000313" key="8">
    <source>
        <dbReference type="Proteomes" id="UP000596742"/>
    </source>
</evidence>
<evidence type="ECO:0008006" key="9">
    <source>
        <dbReference type="Google" id="ProtNLM"/>
    </source>
</evidence>
<comment type="subcellular location">
    <subcellularLocation>
        <location evidence="1">Membrane</location>
        <topology evidence="1">Multi-pass membrane protein</topology>
    </subcellularLocation>
</comment>
<feature type="transmembrane region" description="Helical" evidence="6">
    <location>
        <begin position="88"/>
        <end position="111"/>
    </location>
</feature>
<evidence type="ECO:0000256" key="2">
    <source>
        <dbReference type="ARBA" id="ARBA00022692"/>
    </source>
</evidence>
<evidence type="ECO:0000256" key="1">
    <source>
        <dbReference type="ARBA" id="ARBA00004141"/>
    </source>
</evidence>
<keyword evidence="2 6" id="KW-0812">Transmembrane</keyword>
<organism evidence="7 8">
    <name type="scientific">Mytilus galloprovincialis</name>
    <name type="common">Mediterranean mussel</name>
    <dbReference type="NCBI Taxonomy" id="29158"/>
    <lineage>
        <taxon>Eukaryota</taxon>
        <taxon>Metazoa</taxon>
        <taxon>Spiralia</taxon>
        <taxon>Lophotrochozoa</taxon>
        <taxon>Mollusca</taxon>
        <taxon>Bivalvia</taxon>
        <taxon>Autobranchia</taxon>
        <taxon>Pteriomorphia</taxon>
        <taxon>Mytilida</taxon>
        <taxon>Mytiloidea</taxon>
        <taxon>Mytilidae</taxon>
        <taxon>Mytilinae</taxon>
        <taxon>Mytilus</taxon>
    </lineage>
</organism>
<feature type="transmembrane region" description="Helical" evidence="6">
    <location>
        <begin position="118"/>
        <end position="140"/>
    </location>
</feature>
<evidence type="ECO:0000313" key="7">
    <source>
        <dbReference type="EMBL" id="VDI25561.1"/>
    </source>
</evidence>
<name>A0A8B6DY37_MYTGA</name>
<feature type="transmembrane region" description="Helical" evidence="6">
    <location>
        <begin position="212"/>
        <end position="231"/>
    </location>
</feature>
<keyword evidence="3 6" id="KW-1133">Transmembrane helix</keyword>
<dbReference type="Proteomes" id="UP000596742">
    <property type="component" value="Unassembled WGS sequence"/>
</dbReference>
<sequence>MDTNHSTSSPHSEHNDTHTDAGTTVNFDNLYPAIVQCFAVILFGYIAGRANIISTSQGKGIGTFVSKFCLPALLFKNMCILDFSIVNWMFLISVLISKSVVFIIVTIVTLVAKRPVNYGYAGLFAIFCTQSNDFALGYPILQALYQESHPQYLNYIYLIAPVSVVILNPIGFLLLEIQKKREGDKVEVSKSINDSGSKSGTCALILHVIKGVITNPIVFMTIIGIFGNFILRRNLPLVISEILDVLGDAFSGAALFYLGLSLVGKISGQMGPQLIVPVLLIAAKALILPLITWEVVGALEKSYSNKNTTESLSMFGFLYGTFPTAPSVFLYASHYSIGQDIVATGMVAGTFLSAPIMFVSAKMLTVVVNSELDYKTLMLETSFDTSIISLVCSFLSAAAIKAHALLSLYVYLDYKKLYRKMEKQEDKFKKCVRCPDRMNTLDEHDECYKHRICNESFPCKICKNWSKEHRSLIMKMIEKSVQKTIKLNKLSQPVCVDGLTDFKDISPPVEAAVGASNDDTVTENTPDNSTCMVDISAIVQEQVQLQIQNLFKKKLIDINANVLEVQPPEKPSSVTLQNQRPHFDKFKSYDDQMSLMTNVDQDQVSYLDPEEKIDGSASPRSSQMYTCTPVEVPQGAPGVSSDPIEWVSFINKMAIVLNIEPEASETHQERPSFVSARLKPDKNDKKSAIKLPLEGTIIDMVKSVEKEAISGHLKNRAVRGRDDKAFMVKKDDFNAFCSPPKLDDNIEEGLPIGHKGNSFKSGVNIPPFHRELDNDFRRMDNSARTLFRAVSYGTMISAFLDEATCEDDRIEGRKALINCFRSMADLSGRIMANSVLSRRKLFLKNVNFISKSTEKKLLKLPVFGSQLFNGKYFDTLHTSAENLRDARETQNVYNNTGSYSKNFNKSRDDRTPVNDFNRKRKGDYSENSESGAKVARTNTYSNKDNFRPGNFSRKGNFFRKAAGSPKGFPAPRK</sequence>
<feature type="transmembrane region" description="Helical" evidence="6">
    <location>
        <begin position="30"/>
        <end position="48"/>
    </location>
</feature>
<feature type="transmembrane region" description="Helical" evidence="6">
    <location>
        <begin position="387"/>
        <end position="412"/>
    </location>
</feature>
<dbReference type="PANTHER" id="PTHR22829:SF5">
    <property type="entry name" value="INTEGRAL MEMBRANE PROTEIN GPR155"/>
    <property type="match status" value="1"/>
</dbReference>
<evidence type="ECO:0000256" key="4">
    <source>
        <dbReference type="ARBA" id="ARBA00023136"/>
    </source>
</evidence>
<evidence type="ECO:0000256" key="3">
    <source>
        <dbReference type="ARBA" id="ARBA00022989"/>
    </source>
</evidence>
<keyword evidence="8" id="KW-1185">Reference proteome</keyword>
<dbReference type="InterPro" id="IPR004776">
    <property type="entry name" value="Mem_transp_PIN-like"/>
</dbReference>
<feature type="transmembrane region" description="Helical" evidence="6">
    <location>
        <begin position="274"/>
        <end position="292"/>
    </location>
</feature>
<feature type="transmembrane region" description="Helical" evidence="6">
    <location>
        <begin position="152"/>
        <end position="175"/>
    </location>
</feature>
<gene>
    <name evidence="7" type="ORF">MGAL_10B072631</name>
</gene>
<feature type="transmembrane region" description="Helical" evidence="6">
    <location>
        <begin position="237"/>
        <end position="262"/>
    </location>
</feature>
<feature type="region of interest" description="Disordered" evidence="5">
    <location>
        <begin position="893"/>
        <end position="973"/>
    </location>
</feature>
<dbReference type="GO" id="GO:0030514">
    <property type="term" value="P:negative regulation of BMP signaling pathway"/>
    <property type="evidence" value="ECO:0007669"/>
    <property type="project" value="TreeGrafter"/>
</dbReference>
<feature type="transmembrane region" description="Helical" evidence="6">
    <location>
        <begin position="60"/>
        <end position="76"/>
    </location>
</feature>
<dbReference type="EMBL" id="UYJE01004170">
    <property type="protein sequence ID" value="VDI25561.1"/>
    <property type="molecule type" value="Genomic_DNA"/>
</dbReference>
<proteinExistence type="predicted"/>
<feature type="compositionally biased region" description="Polar residues" evidence="5">
    <location>
        <begin position="925"/>
        <end position="943"/>
    </location>
</feature>
<accession>A0A8B6DY37</accession>
<feature type="transmembrane region" description="Helical" evidence="6">
    <location>
        <begin position="344"/>
        <end position="367"/>
    </location>
</feature>
<dbReference type="GO" id="GO:0055085">
    <property type="term" value="P:transmembrane transport"/>
    <property type="evidence" value="ECO:0007669"/>
    <property type="project" value="InterPro"/>
</dbReference>
<feature type="transmembrane region" description="Helical" evidence="6">
    <location>
        <begin position="312"/>
        <end position="332"/>
    </location>
</feature>
<comment type="caution">
    <text evidence="7">The sequence shown here is derived from an EMBL/GenBank/DDBJ whole genome shotgun (WGS) entry which is preliminary data.</text>
</comment>